<evidence type="ECO:0000256" key="1">
    <source>
        <dbReference type="SAM" id="Phobius"/>
    </source>
</evidence>
<accession>A0AAD7CCQ7</accession>
<comment type="caution">
    <text evidence="2">The sequence shown here is derived from an EMBL/GenBank/DDBJ whole genome shotgun (WGS) entry which is preliminary data.</text>
</comment>
<keyword evidence="1" id="KW-1133">Transmembrane helix</keyword>
<keyword evidence="3" id="KW-1185">Reference proteome</keyword>
<keyword evidence="1" id="KW-0812">Transmembrane</keyword>
<feature type="transmembrane region" description="Helical" evidence="1">
    <location>
        <begin position="12"/>
        <end position="33"/>
    </location>
</feature>
<gene>
    <name evidence="2" type="ORF">FB45DRAFT_999789</name>
</gene>
<keyword evidence="1" id="KW-0472">Membrane</keyword>
<sequence length="62" mass="6996">MRNIRRGSIFVKFLDILITYSNCAVLTVILIGLPSDMDQTTRAIRLQCLTYSSQLISCTCQP</sequence>
<organism evidence="2 3">
    <name type="scientific">Roridomyces roridus</name>
    <dbReference type="NCBI Taxonomy" id="1738132"/>
    <lineage>
        <taxon>Eukaryota</taxon>
        <taxon>Fungi</taxon>
        <taxon>Dikarya</taxon>
        <taxon>Basidiomycota</taxon>
        <taxon>Agaricomycotina</taxon>
        <taxon>Agaricomycetes</taxon>
        <taxon>Agaricomycetidae</taxon>
        <taxon>Agaricales</taxon>
        <taxon>Marasmiineae</taxon>
        <taxon>Mycenaceae</taxon>
        <taxon>Roridomyces</taxon>
    </lineage>
</organism>
<evidence type="ECO:0000313" key="3">
    <source>
        <dbReference type="Proteomes" id="UP001221142"/>
    </source>
</evidence>
<dbReference type="AlphaFoldDB" id="A0AAD7CCQ7"/>
<evidence type="ECO:0000313" key="2">
    <source>
        <dbReference type="EMBL" id="KAJ7644923.1"/>
    </source>
</evidence>
<protein>
    <submittedName>
        <fullName evidence="2">Uncharacterized protein</fullName>
    </submittedName>
</protein>
<dbReference type="Proteomes" id="UP001221142">
    <property type="component" value="Unassembled WGS sequence"/>
</dbReference>
<reference evidence="2" key="1">
    <citation type="submission" date="2023-03" db="EMBL/GenBank/DDBJ databases">
        <title>Massive genome expansion in bonnet fungi (Mycena s.s.) driven by repeated elements and novel gene families across ecological guilds.</title>
        <authorList>
            <consortium name="Lawrence Berkeley National Laboratory"/>
            <person name="Harder C.B."/>
            <person name="Miyauchi S."/>
            <person name="Viragh M."/>
            <person name="Kuo A."/>
            <person name="Thoen E."/>
            <person name="Andreopoulos B."/>
            <person name="Lu D."/>
            <person name="Skrede I."/>
            <person name="Drula E."/>
            <person name="Henrissat B."/>
            <person name="Morin E."/>
            <person name="Kohler A."/>
            <person name="Barry K."/>
            <person name="LaButti K."/>
            <person name="Morin E."/>
            <person name="Salamov A."/>
            <person name="Lipzen A."/>
            <person name="Mereny Z."/>
            <person name="Hegedus B."/>
            <person name="Baldrian P."/>
            <person name="Stursova M."/>
            <person name="Weitz H."/>
            <person name="Taylor A."/>
            <person name="Grigoriev I.V."/>
            <person name="Nagy L.G."/>
            <person name="Martin F."/>
            <person name="Kauserud H."/>
        </authorList>
    </citation>
    <scope>NUCLEOTIDE SEQUENCE</scope>
    <source>
        <strain evidence="2">9284</strain>
    </source>
</reference>
<name>A0AAD7CCQ7_9AGAR</name>
<proteinExistence type="predicted"/>
<dbReference type="EMBL" id="JARKIF010000003">
    <property type="protein sequence ID" value="KAJ7644923.1"/>
    <property type="molecule type" value="Genomic_DNA"/>
</dbReference>